<dbReference type="KEGG" id="vpo:Kpol_1002p102"/>
<dbReference type="GeneID" id="5547806"/>
<dbReference type="OMA" id="HTKMIND"/>
<dbReference type="PhylomeDB" id="A7TED2"/>
<keyword evidence="2" id="KW-1185">Reference proteome</keyword>
<evidence type="ECO:0000313" key="1">
    <source>
        <dbReference type="EMBL" id="EDO19454.1"/>
    </source>
</evidence>
<dbReference type="HOGENOM" id="CLU_088337_0_0_1"/>
<dbReference type="OrthoDB" id="4067935at2759"/>
<name>A7TED2_VANPO</name>
<accession>A7TED2</accession>
<proteinExistence type="predicted"/>
<dbReference type="RefSeq" id="XP_001647312.1">
    <property type="nucleotide sequence ID" value="XM_001647262.1"/>
</dbReference>
<dbReference type="InParanoid" id="A7TED2"/>
<gene>
    <name evidence="1" type="ORF">Kpol_1002p102</name>
</gene>
<sequence>MLLSSGITDSQLSMFDDNNNMLQLSPKNQEVLNKIFKELILSLTKPFVEFIDILLEHLLCLDINCNDSSIDYNIKLQSLGNSVSLELIYSRNLITKLSSSIKNNSDLSPVDYIPVNLNILQKIHSIMIHFLQILSEQLELPNFATLFKKILISTFKDFEIVFESFKILDQILQNLFINAKQTGLSDSSIFNVDNSLLEQIQIFTRNNSIWYRELILNSNSLNEYITNHVTNTTPTTTPNNQNNSNDILNIIADIKFQDFLETRKLRLNISNRRIF</sequence>
<organism evidence="2">
    <name type="scientific">Vanderwaltozyma polyspora (strain ATCC 22028 / DSM 70294 / BCRC 21397 / CBS 2163 / NBRC 10782 / NRRL Y-8283 / UCD 57-17)</name>
    <name type="common">Kluyveromyces polysporus</name>
    <dbReference type="NCBI Taxonomy" id="436907"/>
    <lineage>
        <taxon>Eukaryota</taxon>
        <taxon>Fungi</taxon>
        <taxon>Dikarya</taxon>
        <taxon>Ascomycota</taxon>
        <taxon>Saccharomycotina</taxon>
        <taxon>Saccharomycetes</taxon>
        <taxon>Saccharomycetales</taxon>
        <taxon>Saccharomycetaceae</taxon>
        <taxon>Vanderwaltozyma</taxon>
    </lineage>
</organism>
<dbReference type="eggNOG" id="ENOG502S3KK">
    <property type="taxonomic scope" value="Eukaryota"/>
</dbReference>
<dbReference type="EMBL" id="DS480379">
    <property type="protein sequence ID" value="EDO19454.1"/>
    <property type="molecule type" value="Genomic_DNA"/>
</dbReference>
<evidence type="ECO:0000313" key="2">
    <source>
        <dbReference type="Proteomes" id="UP000000267"/>
    </source>
</evidence>
<reference evidence="1 2" key="1">
    <citation type="journal article" date="2007" name="Proc. Natl. Acad. Sci. U.S.A.">
        <title>Independent sorting-out of thousands of duplicated gene pairs in two yeast species descended from a whole-genome duplication.</title>
        <authorList>
            <person name="Scannell D.R."/>
            <person name="Frank A.C."/>
            <person name="Conant G.C."/>
            <person name="Byrne K.P."/>
            <person name="Woolfit M."/>
            <person name="Wolfe K.H."/>
        </authorList>
    </citation>
    <scope>NUCLEOTIDE SEQUENCE [LARGE SCALE GENOMIC DNA]</scope>
    <source>
        <strain evidence="2">ATCC 22028 / DSM 70294 / BCRC 21397 / CBS 2163 / NBRC 10782 / NRRL Y-8283 / UCD 57-17</strain>
    </source>
</reference>
<protein>
    <submittedName>
        <fullName evidence="1">Uncharacterized protein</fullName>
    </submittedName>
</protein>
<dbReference type="AlphaFoldDB" id="A7TED2"/>
<dbReference type="Proteomes" id="UP000000267">
    <property type="component" value="Unassembled WGS sequence"/>
</dbReference>